<name>A0A5Y3MX41_SALER</name>
<proteinExistence type="predicted"/>
<evidence type="ECO:0000313" key="1">
    <source>
        <dbReference type="EMBL" id="ECI4012529.1"/>
    </source>
</evidence>
<gene>
    <name evidence="1" type="ORF">DN310_25345</name>
</gene>
<reference evidence="1" key="1">
    <citation type="submission" date="2018-06" db="EMBL/GenBank/DDBJ databases">
        <authorList>
            <person name="Ashton P.M."/>
            <person name="Dallman T."/>
            <person name="Nair S."/>
            <person name="De Pinna E."/>
            <person name="Peters T."/>
            <person name="Grant K."/>
        </authorList>
    </citation>
    <scope>NUCLEOTIDE SEQUENCE [LARGE SCALE GENOMIC DNA]</scope>
    <source>
        <strain evidence="1">275803</strain>
    </source>
</reference>
<dbReference type="AlphaFoldDB" id="A0A5Y3MX41"/>
<dbReference type="Proteomes" id="UP000839598">
    <property type="component" value="Unassembled WGS sequence"/>
</dbReference>
<organism evidence="1">
    <name type="scientific">Salmonella enterica subsp. salamae</name>
    <dbReference type="NCBI Taxonomy" id="59202"/>
    <lineage>
        <taxon>Bacteria</taxon>
        <taxon>Pseudomonadati</taxon>
        <taxon>Pseudomonadota</taxon>
        <taxon>Gammaproteobacteria</taxon>
        <taxon>Enterobacterales</taxon>
        <taxon>Enterobacteriaceae</taxon>
        <taxon>Salmonella</taxon>
    </lineage>
</organism>
<accession>A0A5Y3MX41</accession>
<dbReference type="EMBL" id="AAIVAV010000053">
    <property type="protein sequence ID" value="ECI4012529.1"/>
    <property type="molecule type" value="Genomic_DNA"/>
</dbReference>
<comment type="caution">
    <text evidence="1">The sequence shown here is derived from an EMBL/GenBank/DDBJ whole genome shotgun (WGS) entry which is preliminary data.</text>
</comment>
<sequence>MKHIYYLDQRVRPDGYRLVHTALCESLGEGVHKHYLGVFSDCLAAIQEARRICPQAKGCVLCCHLHAD</sequence>
<protein>
    <submittedName>
        <fullName evidence="1">Uncharacterized protein</fullName>
    </submittedName>
</protein>